<sequence>MVNLFLLTLYPSYCPFCGSVPTVYHSTWECPGPQGTPTIRNPTPPYWESALLNLCRREQKQLVQRAPSVALGNGALD</sequence>
<evidence type="ECO:0000313" key="2">
    <source>
        <dbReference type="EMBL" id="JAA56348.1"/>
    </source>
</evidence>
<feature type="chain" id="PRO_5003980828" description="Tick transposon" evidence="1">
    <location>
        <begin position="20"/>
        <end position="77"/>
    </location>
</feature>
<organism evidence="2">
    <name type="scientific">Rhipicephalus pulchellus</name>
    <name type="common">Yellow backed tick</name>
    <name type="synonym">Dermacentor pulchellus</name>
    <dbReference type="NCBI Taxonomy" id="72859"/>
    <lineage>
        <taxon>Eukaryota</taxon>
        <taxon>Metazoa</taxon>
        <taxon>Ecdysozoa</taxon>
        <taxon>Arthropoda</taxon>
        <taxon>Chelicerata</taxon>
        <taxon>Arachnida</taxon>
        <taxon>Acari</taxon>
        <taxon>Parasitiformes</taxon>
        <taxon>Ixodida</taxon>
        <taxon>Ixodoidea</taxon>
        <taxon>Ixodidae</taxon>
        <taxon>Rhipicephalinae</taxon>
        <taxon>Rhipicephalus</taxon>
        <taxon>Rhipicephalus</taxon>
    </lineage>
</organism>
<reference evidence="2" key="2">
    <citation type="journal article" date="2015" name="J. Proteomics">
        <title>Sexual differences in the sialomes of the zebra tick, Rhipicephalus pulchellus.</title>
        <authorList>
            <person name="Tan A.W."/>
            <person name="Francischetti I.M."/>
            <person name="Slovak M."/>
            <person name="Kini R.M."/>
            <person name="Ribeiro J.M."/>
        </authorList>
    </citation>
    <scope>NUCLEOTIDE SEQUENCE</scope>
    <source>
        <tissue evidence="2">Salivary gland</tissue>
    </source>
</reference>
<protein>
    <recommendedName>
        <fullName evidence="3">Tick transposon</fullName>
    </recommendedName>
</protein>
<keyword evidence="1" id="KW-0732">Signal</keyword>
<evidence type="ECO:0008006" key="3">
    <source>
        <dbReference type="Google" id="ProtNLM"/>
    </source>
</evidence>
<dbReference type="AlphaFoldDB" id="L7LZN0"/>
<proteinExistence type="evidence at transcript level"/>
<reference evidence="2" key="1">
    <citation type="submission" date="2012-11" db="EMBL/GenBank/DDBJ databases">
        <authorList>
            <person name="Lucero-Rivera Y.E."/>
            <person name="Tovar-Ramirez D."/>
        </authorList>
    </citation>
    <scope>NUCLEOTIDE SEQUENCE</scope>
    <source>
        <tissue evidence="2">Salivary gland</tissue>
    </source>
</reference>
<accession>L7LZN0</accession>
<feature type="signal peptide" evidence="1">
    <location>
        <begin position="1"/>
        <end position="19"/>
    </location>
</feature>
<dbReference type="EMBL" id="GACK01008686">
    <property type="protein sequence ID" value="JAA56348.1"/>
    <property type="molecule type" value="mRNA"/>
</dbReference>
<evidence type="ECO:0000256" key="1">
    <source>
        <dbReference type="SAM" id="SignalP"/>
    </source>
</evidence>
<name>L7LZN0_RHIPC</name>